<evidence type="ECO:0000313" key="3">
    <source>
        <dbReference type="EMBL" id="OAK71217.1"/>
    </source>
</evidence>
<name>A0A177ZTF8_9BACI</name>
<protein>
    <recommendedName>
        <fullName evidence="2">Thioredoxin domain-containing protein</fullName>
    </recommendedName>
</protein>
<dbReference type="GO" id="GO:0016209">
    <property type="term" value="F:antioxidant activity"/>
    <property type="evidence" value="ECO:0007669"/>
    <property type="project" value="InterPro"/>
</dbReference>
<keyword evidence="1" id="KW-1015">Disulfide bond</keyword>
<dbReference type="AlphaFoldDB" id="A0A177ZTF8"/>
<organism evidence="3 4">
    <name type="scientific">Lederbergia galactosidilytica</name>
    <dbReference type="NCBI Taxonomy" id="217031"/>
    <lineage>
        <taxon>Bacteria</taxon>
        <taxon>Bacillati</taxon>
        <taxon>Bacillota</taxon>
        <taxon>Bacilli</taxon>
        <taxon>Bacillales</taxon>
        <taxon>Bacillaceae</taxon>
        <taxon>Lederbergia</taxon>
    </lineage>
</organism>
<dbReference type="InterPro" id="IPR013766">
    <property type="entry name" value="Thioredoxin_domain"/>
</dbReference>
<evidence type="ECO:0000256" key="1">
    <source>
        <dbReference type="ARBA" id="ARBA00023157"/>
    </source>
</evidence>
<evidence type="ECO:0000259" key="2">
    <source>
        <dbReference type="PROSITE" id="PS51352"/>
    </source>
</evidence>
<comment type="caution">
    <text evidence="3">The sequence shown here is derived from an EMBL/GenBank/DDBJ whole genome shotgun (WGS) entry which is preliminary data.</text>
</comment>
<dbReference type="CDD" id="cd02966">
    <property type="entry name" value="TlpA_like_family"/>
    <property type="match status" value="1"/>
</dbReference>
<feature type="domain" description="Thioredoxin" evidence="2">
    <location>
        <begin position="58"/>
        <end position="198"/>
    </location>
</feature>
<dbReference type="InterPro" id="IPR017937">
    <property type="entry name" value="Thioredoxin_CS"/>
</dbReference>
<dbReference type="GO" id="GO:0016491">
    <property type="term" value="F:oxidoreductase activity"/>
    <property type="evidence" value="ECO:0007669"/>
    <property type="project" value="InterPro"/>
</dbReference>
<dbReference type="InterPro" id="IPR050553">
    <property type="entry name" value="Thioredoxin_ResA/DsbE_sf"/>
</dbReference>
<dbReference type="Gene3D" id="3.40.30.10">
    <property type="entry name" value="Glutaredoxin"/>
    <property type="match status" value="1"/>
</dbReference>
<gene>
    <name evidence="3" type="ORF">ABB05_10725</name>
</gene>
<evidence type="ECO:0000313" key="4">
    <source>
        <dbReference type="Proteomes" id="UP000077881"/>
    </source>
</evidence>
<dbReference type="PANTHER" id="PTHR42852:SF1">
    <property type="entry name" value="THIOREDOXIN-LIKE PROTEIN YNEN"/>
    <property type="match status" value="1"/>
</dbReference>
<dbReference type="EMBL" id="LDJR01000046">
    <property type="protein sequence ID" value="OAK71217.1"/>
    <property type="molecule type" value="Genomic_DNA"/>
</dbReference>
<dbReference type="RefSeq" id="WP_057987336.1">
    <property type="nucleotide sequence ID" value="NZ_JAGGKH010000013.1"/>
</dbReference>
<dbReference type="Proteomes" id="UP000077881">
    <property type="component" value="Unassembled WGS sequence"/>
</dbReference>
<keyword evidence="4" id="KW-1185">Reference proteome</keyword>
<dbReference type="PROSITE" id="PS00194">
    <property type="entry name" value="THIOREDOXIN_1"/>
    <property type="match status" value="1"/>
</dbReference>
<dbReference type="OrthoDB" id="25753at2"/>
<dbReference type="PATRIC" id="fig|217031.6.peg.2283"/>
<dbReference type="PANTHER" id="PTHR42852">
    <property type="entry name" value="THIOL:DISULFIDE INTERCHANGE PROTEIN DSBE"/>
    <property type="match status" value="1"/>
</dbReference>
<dbReference type="SUPFAM" id="SSF52833">
    <property type="entry name" value="Thioredoxin-like"/>
    <property type="match status" value="1"/>
</dbReference>
<reference evidence="3 4" key="1">
    <citation type="submission" date="2015-05" db="EMBL/GenBank/DDBJ databases">
        <title>Comparison of genome.</title>
        <authorList>
            <person name="Zheng Z."/>
            <person name="Sun M."/>
        </authorList>
    </citation>
    <scope>NUCLEOTIDE SEQUENCE [LARGE SCALE GENOMIC DNA]</scope>
    <source>
        <strain evidence="3 4">G25-74</strain>
    </source>
</reference>
<dbReference type="PROSITE" id="PS51352">
    <property type="entry name" value="THIOREDOXIN_2"/>
    <property type="match status" value="1"/>
</dbReference>
<dbReference type="Pfam" id="PF00578">
    <property type="entry name" value="AhpC-TSA"/>
    <property type="match status" value="1"/>
</dbReference>
<dbReference type="InterPro" id="IPR036249">
    <property type="entry name" value="Thioredoxin-like_sf"/>
</dbReference>
<accession>A0A177ZTF8</accession>
<dbReference type="STRING" id="217031.ABB05_10725"/>
<dbReference type="InterPro" id="IPR000866">
    <property type="entry name" value="AhpC/TSA"/>
</dbReference>
<proteinExistence type="predicted"/>
<sequence>MKWKIILLIGIVAFIGIFLYKEYNKEEAYPLPDEDQMQTLLNNEVNADKSVLGDQIGLSAGQTPPDFELNTLTEGNFQLRDYKGKKVVLNFWASWCPPCRAEMPDMQKFHEDYQKDGVEIIAVNLTSAERNEENIQKFIDEFNIDFTIPLDISGEVGGTYGAFSIPTSYLLNRDGTIHQKIIGPMTYQWLEQEIEKMH</sequence>